<keyword evidence="1" id="KW-0812">Transmembrane</keyword>
<proteinExistence type="predicted"/>
<sequence length="206" mass="22250">MASHDNLHSRIVGWLKIILPLSALVLLSSVFLVARFKEHRGTLPYSKIALKELASVQTVADPVFTSVTDEGQHVVVTAKEATPRDGDYNVVDAVGVHGILQETDGETINIWSDAGTVFSAESRTILQGNVRIETSSGYNLFTDQLISAVDRTDIESPGPVRGEGPLGTIEAGRMEVSSQQTAEGTEEKVTVVFKDGVKVIYTPQTQ</sequence>
<name>A0A1G8NNS4_9RHOB</name>
<evidence type="ECO:0000313" key="2">
    <source>
        <dbReference type="EMBL" id="SDI81666.1"/>
    </source>
</evidence>
<keyword evidence="3" id="KW-1185">Reference proteome</keyword>
<protein>
    <submittedName>
        <fullName evidence="2">Lipopolysaccharide export system protein LptC</fullName>
    </submittedName>
</protein>
<dbReference type="RefSeq" id="WP_093151141.1">
    <property type="nucleotide sequence ID" value="NZ_FNEK01000007.1"/>
</dbReference>
<accession>A0A1G8NNS4</accession>
<evidence type="ECO:0000256" key="1">
    <source>
        <dbReference type="SAM" id="Phobius"/>
    </source>
</evidence>
<dbReference type="STRING" id="571298.SAMN04488026_1007108"/>
<evidence type="ECO:0000313" key="3">
    <source>
        <dbReference type="Proteomes" id="UP000199382"/>
    </source>
</evidence>
<dbReference type="EMBL" id="FNEK01000007">
    <property type="protein sequence ID" value="SDI81666.1"/>
    <property type="molecule type" value="Genomic_DNA"/>
</dbReference>
<dbReference type="Pfam" id="PF06835">
    <property type="entry name" value="LptC"/>
    <property type="match status" value="1"/>
</dbReference>
<keyword evidence="1" id="KW-1133">Transmembrane helix</keyword>
<reference evidence="2 3" key="1">
    <citation type="submission" date="2016-10" db="EMBL/GenBank/DDBJ databases">
        <authorList>
            <person name="de Groot N.N."/>
        </authorList>
    </citation>
    <scope>NUCLEOTIDE SEQUENCE [LARGE SCALE GENOMIC DNA]</scope>
    <source>
        <strain evidence="2 3">DSM 25294</strain>
    </source>
</reference>
<organism evidence="2 3">
    <name type="scientific">Aliiruegeria lutimaris</name>
    <dbReference type="NCBI Taxonomy" id="571298"/>
    <lineage>
        <taxon>Bacteria</taxon>
        <taxon>Pseudomonadati</taxon>
        <taxon>Pseudomonadota</taxon>
        <taxon>Alphaproteobacteria</taxon>
        <taxon>Rhodobacterales</taxon>
        <taxon>Roseobacteraceae</taxon>
        <taxon>Aliiruegeria</taxon>
    </lineage>
</organism>
<dbReference type="Proteomes" id="UP000199382">
    <property type="component" value="Unassembled WGS sequence"/>
</dbReference>
<dbReference type="Gene3D" id="2.60.450.10">
    <property type="entry name" value="Lipopolysaccharide (LPS) transport protein A like domain"/>
    <property type="match status" value="1"/>
</dbReference>
<dbReference type="AlphaFoldDB" id="A0A1G8NNS4"/>
<gene>
    <name evidence="2" type="ORF">SAMN04488026_1007108</name>
</gene>
<dbReference type="InterPro" id="IPR010664">
    <property type="entry name" value="LipoPS_assembly_LptC-rel"/>
</dbReference>
<keyword evidence="1" id="KW-0472">Membrane</keyword>
<feature type="transmembrane region" description="Helical" evidence="1">
    <location>
        <begin position="12"/>
        <end position="34"/>
    </location>
</feature>